<organism evidence="2 3">
    <name type="scientific">Amanita muscaria (strain Koide BX008)</name>
    <dbReference type="NCBI Taxonomy" id="946122"/>
    <lineage>
        <taxon>Eukaryota</taxon>
        <taxon>Fungi</taxon>
        <taxon>Dikarya</taxon>
        <taxon>Basidiomycota</taxon>
        <taxon>Agaricomycotina</taxon>
        <taxon>Agaricomycetes</taxon>
        <taxon>Agaricomycetidae</taxon>
        <taxon>Agaricales</taxon>
        <taxon>Pluteineae</taxon>
        <taxon>Amanitaceae</taxon>
        <taxon>Amanita</taxon>
    </lineage>
</organism>
<feature type="transmembrane region" description="Helical" evidence="1">
    <location>
        <begin position="134"/>
        <end position="154"/>
    </location>
</feature>
<dbReference type="PROSITE" id="PS50890">
    <property type="entry name" value="PUA"/>
    <property type="match status" value="1"/>
</dbReference>
<dbReference type="AlphaFoldDB" id="A0A0C2T0S6"/>
<reference evidence="2 3" key="1">
    <citation type="submission" date="2014-04" db="EMBL/GenBank/DDBJ databases">
        <title>Evolutionary Origins and Diversification of the Mycorrhizal Mutualists.</title>
        <authorList>
            <consortium name="DOE Joint Genome Institute"/>
            <consortium name="Mycorrhizal Genomics Consortium"/>
            <person name="Kohler A."/>
            <person name="Kuo A."/>
            <person name="Nagy L.G."/>
            <person name="Floudas D."/>
            <person name="Copeland A."/>
            <person name="Barry K.W."/>
            <person name="Cichocki N."/>
            <person name="Veneault-Fourrey C."/>
            <person name="LaButti K."/>
            <person name="Lindquist E.A."/>
            <person name="Lipzen A."/>
            <person name="Lundell T."/>
            <person name="Morin E."/>
            <person name="Murat C."/>
            <person name="Riley R."/>
            <person name="Ohm R."/>
            <person name="Sun H."/>
            <person name="Tunlid A."/>
            <person name="Henrissat B."/>
            <person name="Grigoriev I.V."/>
            <person name="Hibbett D.S."/>
            <person name="Martin F."/>
        </authorList>
    </citation>
    <scope>NUCLEOTIDE SEQUENCE [LARGE SCALE GENOMIC DNA]</scope>
    <source>
        <strain evidence="2 3">Koide BX008</strain>
    </source>
</reference>
<dbReference type="Proteomes" id="UP000054549">
    <property type="component" value="Unassembled WGS sequence"/>
</dbReference>
<dbReference type="HOGENOM" id="CLU_1342941_0_0_1"/>
<gene>
    <name evidence="2" type="ORF">M378DRAFT_960396</name>
</gene>
<dbReference type="InParanoid" id="A0A0C2T0S6"/>
<name>A0A0C2T0S6_AMAMK</name>
<feature type="transmembrane region" description="Helical" evidence="1">
    <location>
        <begin position="174"/>
        <end position="201"/>
    </location>
</feature>
<protein>
    <submittedName>
        <fullName evidence="2">Uncharacterized protein</fullName>
    </submittedName>
</protein>
<keyword evidence="1" id="KW-0472">Membrane</keyword>
<sequence length="204" mass="23577">MHSVLRIVPGKSVGVYHRSFLEFLLDHKRSGEYHIAYSHGLQRILILMIRAGLRYHVMYFVGRSRDDDDEMVALVHDMAIECRHNFYGRFSSILFYLHSFVHLLICSSLDSFLRFQINRLAHQSNIASPLLSPTLFLSLPGAFIISLTVYTFFLNRSSIVPFFHPFFHPLFVSTAGFLVALPLLLLCLLYCLVIVPSLIAYRYF</sequence>
<evidence type="ECO:0000313" key="3">
    <source>
        <dbReference type="Proteomes" id="UP000054549"/>
    </source>
</evidence>
<dbReference type="EMBL" id="KN818306">
    <property type="protein sequence ID" value="KIL60004.1"/>
    <property type="molecule type" value="Genomic_DNA"/>
</dbReference>
<keyword evidence="3" id="KW-1185">Reference proteome</keyword>
<evidence type="ECO:0000313" key="2">
    <source>
        <dbReference type="EMBL" id="KIL60004.1"/>
    </source>
</evidence>
<evidence type="ECO:0000256" key="1">
    <source>
        <dbReference type="SAM" id="Phobius"/>
    </source>
</evidence>
<keyword evidence="1" id="KW-1133">Transmembrane helix</keyword>
<accession>A0A0C2T0S6</accession>
<keyword evidence="1" id="KW-0812">Transmembrane</keyword>
<feature type="transmembrane region" description="Helical" evidence="1">
    <location>
        <begin position="93"/>
        <end position="113"/>
    </location>
</feature>
<proteinExistence type="predicted"/>